<organism evidence="1 2">
    <name type="scientific">Thermomicrobium roseum (strain ATCC 27502 / DSM 5159 / P-2)</name>
    <dbReference type="NCBI Taxonomy" id="309801"/>
    <lineage>
        <taxon>Bacteria</taxon>
        <taxon>Pseudomonadati</taxon>
        <taxon>Thermomicrobiota</taxon>
        <taxon>Thermomicrobia</taxon>
        <taxon>Thermomicrobiales</taxon>
        <taxon>Thermomicrobiaceae</taxon>
        <taxon>Thermomicrobium</taxon>
    </lineage>
</organism>
<dbReference type="HOGENOM" id="CLU_2829891_0_0_0"/>
<dbReference type="Proteomes" id="UP000000447">
    <property type="component" value="Plasmid unnamed"/>
</dbReference>
<reference evidence="1 2" key="1">
    <citation type="journal article" date="2009" name="PLoS ONE">
        <title>Complete genome sequence of the aerobic CO-oxidizing thermophile Thermomicrobium roseum.</title>
        <authorList>
            <person name="Wu D."/>
            <person name="Raymond J."/>
            <person name="Wu M."/>
            <person name="Chatterji S."/>
            <person name="Ren Q."/>
            <person name="Graham J.E."/>
            <person name="Bryant D.A."/>
            <person name="Robb F."/>
            <person name="Colman A."/>
            <person name="Tallon L.J."/>
            <person name="Badger J.H."/>
            <person name="Madupu R."/>
            <person name="Ward N.L."/>
            <person name="Eisen J.A."/>
        </authorList>
    </citation>
    <scope>NUCLEOTIDE SEQUENCE [LARGE SCALE GENOMIC DNA]</scope>
    <source>
        <strain evidence="2">ATCC 27502 / DSM 5159 / P-2</strain>
        <plasmid evidence="1">unnamed</plasmid>
    </source>
</reference>
<keyword evidence="1" id="KW-0614">Plasmid</keyword>
<evidence type="ECO:0000313" key="1">
    <source>
        <dbReference type="EMBL" id="ACM06422.1"/>
    </source>
</evidence>
<dbReference type="EMBL" id="CP001276">
    <property type="protein sequence ID" value="ACM06422.1"/>
    <property type="molecule type" value="Genomic_DNA"/>
</dbReference>
<name>B9L4H0_THERP</name>
<accession>B9L4H0</accession>
<dbReference type="KEGG" id="tro:trd_A0684"/>
<geneLocation type="plasmid" evidence="2">
    <name>Tros</name>
</geneLocation>
<proteinExistence type="predicted"/>
<gene>
    <name evidence="1" type="ordered locus">trd_A0684</name>
</gene>
<evidence type="ECO:0000313" key="2">
    <source>
        <dbReference type="Proteomes" id="UP000000447"/>
    </source>
</evidence>
<dbReference type="AlphaFoldDB" id="B9L4H0"/>
<protein>
    <submittedName>
        <fullName evidence="1">Uncharacterized protein</fullName>
    </submittedName>
</protein>
<keyword evidence="2" id="KW-1185">Reference proteome</keyword>
<sequence>MPTGGGHGSTEGCARTLVLLLERAGPHSPIPAHIAGHRLARLHARRAGRAGIRLISRQDRPCAGRR</sequence>